<evidence type="ECO:0000256" key="2">
    <source>
        <dbReference type="ARBA" id="ARBA00022438"/>
    </source>
</evidence>
<feature type="region of interest" description="Disordered" evidence="7">
    <location>
        <begin position="1056"/>
        <end position="1092"/>
    </location>
</feature>
<dbReference type="Gene3D" id="3.40.50.1820">
    <property type="entry name" value="alpha/beta hydrolase"/>
    <property type="match status" value="1"/>
</dbReference>
<evidence type="ECO:0000259" key="9">
    <source>
        <dbReference type="Pfam" id="PF00326"/>
    </source>
</evidence>
<evidence type="ECO:0000313" key="12">
    <source>
        <dbReference type="Proteomes" id="UP001385951"/>
    </source>
</evidence>
<reference evidence="11 12" key="1">
    <citation type="submission" date="2022-09" db="EMBL/GenBank/DDBJ databases">
        <authorList>
            <person name="Palmer J.M."/>
        </authorList>
    </citation>
    <scope>NUCLEOTIDE SEQUENCE [LARGE SCALE GENOMIC DNA]</scope>
    <source>
        <strain evidence="11 12">DSM 7382</strain>
    </source>
</reference>
<dbReference type="InterPro" id="IPR029058">
    <property type="entry name" value="AB_hydrolase_fold"/>
</dbReference>
<feature type="compositionally biased region" description="Basic residues" evidence="7">
    <location>
        <begin position="1008"/>
        <end position="1019"/>
    </location>
</feature>
<dbReference type="Gene3D" id="2.140.10.30">
    <property type="entry name" value="Dipeptidylpeptidase IV, N-terminal domain"/>
    <property type="match status" value="1"/>
</dbReference>
<dbReference type="GO" id="GO:0008236">
    <property type="term" value="F:serine-type peptidase activity"/>
    <property type="evidence" value="ECO:0007669"/>
    <property type="project" value="UniProtKB-KW"/>
</dbReference>
<feature type="domain" description="Dipeptidylpeptidase IV N-terminal" evidence="10">
    <location>
        <begin position="238"/>
        <end position="637"/>
    </location>
</feature>
<feature type="compositionally biased region" description="Acidic residues" evidence="7">
    <location>
        <begin position="1068"/>
        <end position="1082"/>
    </location>
</feature>
<evidence type="ECO:0000256" key="4">
    <source>
        <dbReference type="ARBA" id="ARBA00022801"/>
    </source>
</evidence>
<comment type="similarity">
    <text evidence="1">Belongs to the peptidase S9B family.</text>
</comment>
<sequence>MLFNKSRIEEYELVDQTANLEEGPSSAAGEGDLASQEDEEGGSNSDTSEFFDDIDEFSRKTHQDEDFSSDSKFQTVLSRYEGARTISKHACGILCGLFVGIWVIAVIVYASNSPKTIIKNLQWQTNVYEMNGENVTLNTYSSSKDNVTLKSYRKNLFLPYREAITWLDRRQYPKTNGNQAGGYYLTKGREGKYVVKQAHTKFEESLMESAQFNYENNFFYVSDVKLNPGRPFNQMNDNYHILVTDKLPQWRHLTFAIYWLYNAQTNVHIPIQPPASEILKDEKELGGAEILEKLHFAEFSPNGDYVVFGFGHNLYLQSLFNEKDSLVKITENGSPTVYNGKPDWVYEEEVIPDYKLLWWSPDQENLVFATLNDTNVKEYELDYYVKDALEVDNTYTESLQGKVDGVNQYPVKSSIRYPKPGTANPMLSIHNFQLSTKKLTAINIKDDKLGIDQILYDAEWVDSQKMLFKLSDRTSTLLSKKVYEPKRSLTELTVASSIDSFAEYKGWIEKIPPITIIPKSQDENSYVDKVVVNGRIHLGLFDNAGSSNYSKLLTSSGSWDVLLNSPVVYNDIEKTVYFLATIRSTMDAHLVSMNIENGDAKLPQIITGIDKDGFYSVDFSKDGQFLNLNYEGPLQPWQRVINTAELHDYINSRDNKNQDSGFDEFIESHKVINNFQTTKNNLQNVNLPTRVYRKVSVGKNADGTPVELNVIEILPPNFDPKSGKKHPLLVHVYGGPGSTTVTKAFMVEFQDVVSASLDAIVLIIDPRGTGDQNWAFRSFATNNLGFYEPRDIVTVASEYIAANKYIDKYKTAVWGWSYGGFTTLKTLEFDVGQTFKFGMAVAPVTNWLFYDSIYTERYMGLPSTNEKYASQGKISKYDSFKALKRFLLMHGTADDNVHLQNSLWLLDNFNLNEVENYDLHFFPDSDHSIYYHNANHIIFDKLLRWLSDAFSGRFDDLYRLYKLVGYFLIKSNYLFISIKMGKTSKSTRKFQSKHLKHTLDHRREVQKHNKKHASRKKSKSSSDDAEVSAPVSKATKEVFEDMPVDEFFAGGFEVPKEKRSKKQGKKEEEEEEEESSEEEDEEAMKADLENLEEKDPEFYKYLKENDKDLLDFEGVNPLDAMSEDEDEQEQDDEEQNQAQQEADEDSRPASGDKIEITIDLVKKWHERLQNPTTKVIKNVCIAFKVAVNINKSDAEDHKYAVTDPKAFNELMFLALKDVPEAIQKLIPYKISPHTGVRTIPQKNQHLKHVSSILKSQAGSYITLLKDITNTETAALVLKSLQEVLPYYLSHRRLLKQIFTAIVDVWATTSEVDTQIATFAFLNNASKEFLNLFWKSS</sequence>
<keyword evidence="12" id="KW-1185">Reference proteome</keyword>
<dbReference type="PANTHER" id="PTHR11731:SF160">
    <property type="entry name" value="DIPEPTIDYL AMINOPEPTIDASE A"/>
    <property type="match status" value="1"/>
</dbReference>
<evidence type="ECO:0000256" key="8">
    <source>
        <dbReference type="SAM" id="Phobius"/>
    </source>
</evidence>
<dbReference type="SUPFAM" id="SSF82171">
    <property type="entry name" value="DPP6 N-terminal domain-like"/>
    <property type="match status" value="1"/>
</dbReference>
<feature type="region of interest" description="Disordered" evidence="7">
    <location>
        <begin position="16"/>
        <end position="50"/>
    </location>
</feature>
<dbReference type="Proteomes" id="UP001385951">
    <property type="component" value="Unassembled WGS sequence"/>
</dbReference>
<keyword evidence="8" id="KW-0812">Transmembrane</keyword>
<feature type="region of interest" description="Disordered" evidence="7">
    <location>
        <begin position="1121"/>
        <end position="1152"/>
    </location>
</feature>
<evidence type="ECO:0000256" key="6">
    <source>
        <dbReference type="ARBA" id="ARBA00023180"/>
    </source>
</evidence>
<evidence type="ECO:0000256" key="7">
    <source>
        <dbReference type="SAM" id="MobiDB-lite"/>
    </source>
</evidence>
<dbReference type="GO" id="GO:0005886">
    <property type="term" value="C:plasma membrane"/>
    <property type="evidence" value="ECO:0007669"/>
    <property type="project" value="TreeGrafter"/>
</dbReference>
<protein>
    <submittedName>
        <fullName evidence="11">Uncharacterized protein</fullName>
    </submittedName>
</protein>
<keyword evidence="3" id="KW-0645">Protease</keyword>
<feature type="compositionally biased region" description="Acidic residues" evidence="7">
    <location>
        <begin position="1121"/>
        <end position="1135"/>
    </location>
</feature>
<feature type="compositionally biased region" description="Basic and acidic residues" evidence="7">
    <location>
        <begin position="997"/>
        <end position="1007"/>
    </location>
</feature>
<proteinExistence type="inferred from homology"/>
<keyword evidence="2" id="KW-0031">Aminopeptidase</keyword>
<keyword evidence="6" id="KW-0325">Glycoprotein</keyword>
<dbReference type="InterPro" id="IPR050278">
    <property type="entry name" value="Serine_Prot_S9B/DPPIV"/>
</dbReference>
<dbReference type="SUPFAM" id="SSF53474">
    <property type="entry name" value="alpha/beta-Hydrolases"/>
    <property type="match status" value="1"/>
</dbReference>
<evidence type="ECO:0000259" key="10">
    <source>
        <dbReference type="Pfam" id="PF00930"/>
    </source>
</evidence>
<feature type="compositionally biased region" description="Basic residues" evidence="7">
    <location>
        <begin position="987"/>
        <end position="996"/>
    </location>
</feature>
<feature type="compositionally biased region" description="Basic and acidic residues" evidence="7">
    <location>
        <begin position="1083"/>
        <end position="1092"/>
    </location>
</feature>
<name>A0AAW0G1U3_9APHY</name>
<dbReference type="PANTHER" id="PTHR11731">
    <property type="entry name" value="PROTEASE FAMILY S9B,C DIPEPTIDYL-PEPTIDASE IV-RELATED"/>
    <property type="match status" value="1"/>
</dbReference>
<evidence type="ECO:0000313" key="11">
    <source>
        <dbReference type="EMBL" id="KAK7687465.1"/>
    </source>
</evidence>
<dbReference type="GO" id="GO:0008239">
    <property type="term" value="F:dipeptidyl-peptidase activity"/>
    <property type="evidence" value="ECO:0007669"/>
    <property type="project" value="TreeGrafter"/>
</dbReference>
<feature type="region of interest" description="Disordered" evidence="7">
    <location>
        <begin position="987"/>
        <end position="1031"/>
    </location>
</feature>
<comment type="caution">
    <text evidence="11">The sequence shown here is derived from an EMBL/GenBank/DDBJ whole genome shotgun (WGS) entry which is preliminary data.</text>
</comment>
<accession>A0AAW0G1U3</accession>
<keyword evidence="5" id="KW-0720">Serine protease</keyword>
<keyword evidence="8" id="KW-0472">Membrane</keyword>
<dbReference type="GO" id="GO:0006508">
    <property type="term" value="P:proteolysis"/>
    <property type="evidence" value="ECO:0007669"/>
    <property type="project" value="UniProtKB-KW"/>
</dbReference>
<keyword evidence="4" id="KW-0378">Hydrolase</keyword>
<feature type="transmembrane region" description="Helical" evidence="8">
    <location>
        <begin position="89"/>
        <end position="110"/>
    </location>
</feature>
<dbReference type="Pfam" id="PF00326">
    <property type="entry name" value="Peptidase_S9"/>
    <property type="match status" value="1"/>
</dbReference>
<gene>
    <name evidence="11" type="ORF">QCA50_009334</name>
</gene>
<evidence type="ECO:0000256" key="3">
    <source>
        <dbReference type="ARBA" id="ARBA00022670"/>
    </source>
</evidence>
<organism evidence="11 12">
    <name type="scientific">Cerrena zonata</name>
    <dbReference type="NCBI Taxonomy" id="2478898"/>
    <lineage>
        <taxon>Eukaryota</taxon>
        <taxon>Fungi</taxon>
        <taxon>Dikarya</taxon>
        <taxon>Basidiomycota</taxon>
        <taxon>Agaricomycotina</taxon>
        <taxon>Agaricomycetes</taxon>
        <taxon>Polyporales</taxon>
        <taxon>Cerrenaceae</taxon>
        <taxon>Cerrena</taxon>
    </lineage>
</organism>
<evidence type="ECO:0000256" key="1">
    <source>
        <dbReference type="ARBA" id="ARBA00006150"/>
    </source>
</evidence>
<dbReference type="EMBL" id="JASBNA010000013">
    <property type="protein sequence ID" value="KAK7687465.1"/>
    <property type="molecule type" value="Genomic_DNA"/>
</dbReference>
<feature type="domain" description="Peptidase S9 prolyl oligopeptidase catalytic" evidence="9">
    <location>
        <begin position="752"/>
        <end position="951"/>
    </location>
</feature>
<dbReference type="InterPro" id="IPR002469">
    <property type="entry name" value="Peptidase_S9B_N"/>
</dbReference>
<dbReference type="Pfam" id="PF00930">
    <property type="entry name" value="DPPIV_N"/>
    <property type="match status" value="1"/>
</dbReference>
<dbReference type="GO" id="GO:0004177">
    <property type="term" value="F:aminopeptidase activity"/>
    <property type="evidence" value="ECO:0007669"/>
    <property type="project" value="UniProtKB-KW"/>
</dbReference>
<dbReference type="FunFam" id="3.40.50.1820:FF:000003">
    <property type="entry name" value="Dipeptidyl peptidase 4"/>
    <property type="match status" value="1"/>
</dbReference>
<keyword evidence="8" id="KW-1133">Transmembrane helix</keyword>
<evidence type="ECO:0000256" key="5">
    <source>
        <dbReference type="ARBA" id="ARBA00022825"/>
    </source>
</evidence>
<dbReference type="InterPro" id="IPR001375">
    <property type="entry name" value="Peptidase_S9_cat"/>
</dbReference>